<accession>B1ZU57</accession>
<dbReference type="SUPFAM" id="SSF54909">
    <property type="entry name" value="Dimeric alpha+beta barrel"/>
    <property type="match status" value="1"/>
</dbReference>
<dbReference type="EMBL" id="CP001032">
    <property type="protein sequence ID" value="ACB76623.1"/>
    <property type="molecule type" value="Genomic_DNA"/>
</dbReference>
<proteinExistence type="inferred from homology"/>
<keyword evidence="4" id="KW-1185">Reference proteome</keyword>
<dbReference type="RefSeq" id="WP_012376152.1">
    <property type="nucleotide sequence ID" value="NC_010571.1"/>
</dbReference>
<dbReference type="HOGENOM" id="CLU_1576920_0_0_0"/>
<protein>
    <submittedName>
        <fullName evidence="3">DGPFAETKE family protein</fullName>
    </submittedName>
</protein>
<evidence type="ECO:0000313" key="4">
    <source>
        <dbReference type="Proteomes" id="UP000007013"/>
    </source>
</evidence>
<dbReference type="PANTHER" id="PTHR35174:SF3">
    <property type="entry name" value="BLL7171 PROTEIN"/>
    <property type="match status" value="1"/>
</dbReference>
<dbReference type="STRING" id="452637.Oter_3346"/>
<organism evidence="3 4">
    <name type="scientific">Opitutus terrae (strain DSM 11246 / JCM 15787 / PB90-1)</name>
    <dbReference type="NCBI Taxonomy" id="452637"/>
    <lineage>
        <taxon>Bacteria</taxon>
        <taxon>Pseudomonadati</taxon>
        <taxon>Verrucomicrobiota</taxon>
        <taxon>Opitutia</taxon>
        <taxon>Opitutales</taxon>
        <taxon>Opitutaceae</taxon>
        <taxon>Opitutus</taxon>
    </lineage>
</organism>
<dbReference type="Pfam" id="PF03795">
    <property type="entry name" value="YCII"/>
    <property type="match status" value="1"/>
</dbReference>
<sequence>MDLAPSTSYLLLFRNTGPEIFAKLSAEQKQQLVTRWNAWYDELAQRGQALEGQPLEPETRVVSGPAGQRVMDGPFAEAKEAVGGYVKLCVSGLDEATAIARRHPALEHGLVIEIRELTEHCHLGVKSRQPSAAAAMA</sequence>
<dbReference type="KEGG" id="ote:Oter_3346"/>
<evidence type="ECO:0000256" key="1">
    <source>
        <dbReference type="ARBA" id="ARBA00007689"/>
    </source>
</evidence>
<dbReference type="InterPro" id="IPR011008">
    <property type="entry name" value="Dimeric_a/b-barrel"/>
</dbReference>
<dbReference type="OrthoDB" id="9807535at2"/>
<dbReference type="Gene3D" id="3.30.70.1060">
    <property type="entry name" value="Dimeric alpha+beta barrel"/>
    <property type="match status" value="1"/>
</dbReference>
<evidence type="ECO:0000313" key="3">
    <source>
        <dbReference type="EMBL" id="ACB76623.1"/>
    </source>
</evidence>
<dbReference type="PANTHER" id="PTHR35174">
    <property type="entry name" value="BLL7171 PROTEIN-RELATED"/>
    <property type="match status" value="1"/>
</dbReference>
<dbReference type="Proteomes" id="UP000007013">
    <property type="component" value="Chromosome"/>
</dbReference>
<dbReference type="AlphaFoldDB" id="B1ZU57"/>
<gene>
    <name evidence="3" type="ordered locus">Oter_3346</name>
</gene>
<comment type="similarity">
    <text evidence="1">Belongs to the YciI family.</text>
</comment>
<evidence type="ECO:0000259" key="2">
    <source>
        <dbReference type="Pfam" id="PF03795"/>
    </source>
</evidence>
<dbReference type="InterPro" id="IPR005545">
    <property type="entry name" value="YCII"/>
</dbReference>
<name>B1ZU57_OPITP</name>
<feature type="domain" description="YCII-related" evidence="2">
    <location>
        <begin position="25"/>
        <end position="115"/>
    </location>
</feature>
<reference evidence="3 4" key="1">
    <citation type="journal article" date="2011" name="J. Bacteriol.">
        <title>Genome sequence of the verrucomicrobium Opitutus terrae PB90-1, an abundant inhabitant of rice paddy soil ecosystems.</title>
        <authorList>
            <person name="van Passel M.W."/>
            <person name="Kant R."/>
            <person name="Palva A."/>
            <person name="Copeland A."/>
            <person name="Lucas S."/>
            <person name="Lapidus A."/>
            <person name="Glavina del Rio T."/>
            <person name="Pitluck S."/>
            <person name="Goltsman E."/>
            <person name="Clum A."/>
            <person name="Sun H."/>
            <person name="Schmutz J."/>
            <person name="Larimer F.W."/>
            <person name="Land M.L."/>
            <person name="Hauser L."/>
            <person name="Kyrpides N."/>
            <person name="Mikhailova N."/>
            <person name="Richardson P.P."/>
            <person name="Janssen P.H."/>
            <person name="de Vos W.M."/>
            <person name="Smidt H."/>
        </authorList>
    </citation>
    <scope>NUCLEOTIDE SEQUENCE [LARGE SCALE GENOMIC DNA]</scope>
    <source>
        <strain evidence="4">DSM 11246 / JCM 15787 / PB90-1</strain>
    </source>
</reference>
<dbReference type="eggNOG" id="COG3795">
    <property type="taxonomic scope" value="Bacteria"/>
</dbReference>